<proteinExistence type="predicted"/>
<keyword evidence="2" id="KW-1185">Reference proteome</keyword>
<gene>
    <name evidence="1" type="ORF">K491DRAFT_689774</name>
</gene>
<protein>
    <submittedName>
        <fullName evidence="1">Uncharacterized protein</fullName>
    </submittedName>
</protein>
<dbReference type="EMBL" id="MU004311">
    <property type="protein sequence ID" value="KAF2658952.1"/>
    <property type="molecule type" value="Genomic_DNA"/>
</dbReference>
<evidence type="ECO:0000313" key="1">
    <source>
        <dbReference type="EMBL" id="KAF2658952.1"/>
    </source>
</evidence>
<dbReference type="GO" id="GO:0008237">
    <property type="term" value="F:metallopeptidase activity"/>
    <property type="evidence" value="ECO:0007669"/>
    <property type="project" value="InterPro"/>
</dbReference>
<evidence type="ECO:0000313" key="2">
    <source>
        <dbReference type="Proteomes" id="UP000799324"/>
    </source>
</evidence>
<reference evidence="1" key="1">
    <citation type="journal article" date="2020" name="Stud. Mycol.">
        <title>101 Dothideomycetes genomes: a test case for predicting lifestyles and emergence of pathogens.</title>
        <authorList>
            <person name="Haridas S."/>
            <person name="Albert R."/>
            <person name="Binder M."/>
            <person name="Bloem J."/>
            <person name="Labutti K."/>
            <person name="Salamov A."/>
            <person name="Andreopoulos B."/>
            <person name="Baker S."/>
            <person name="Barry K."/>
            <person name="Bills G."/>
            <person name="Bluhm B."/>
            <person name="Cannon C."/>
            <person name="Castanera R."/>
            <person name="Culley D."/>
            <person name="Daum C."/>
            <person name="Ezra D."/>
            <person name="Gonzalez J."/>
            <person name="Henrissat B."/>
            <person name="Kuo A."/>
            <person name="Liang C."/>
            <person name="Lipzen A."/>
            <person name="Lutzoni F."/>
            <person name="Magnuson J."/>
            <person name="Mondo S."/>
            <person name="Nolan M."/>
            <person name="Ohm R."/>
            <person name="Pangilinan J."/>
            <person name="Park H.-J."/>
            <person name="Ramirez L."/>
            <person name="Alfaro M."/>
            <person name="Sun H."/>
            <person name="Tritt A."/>
            <person name="Yoshinaga Y."/>
            <person name="Zwiers L.-H."/>
            <person name="Turgeon B."/>
            <person name="Goodwin S."/>
            <person name="Spatafora J."/>
            <person name="Crous P."/>
            <person name="Grigoriev I."/>
        </authorList>
    </citation>
    <scope>NUCLEOTIDE SEQUENCE</scope>
    <source>
        <strain evidence="1">CBS 122681</strain>
    </source>
</reference>
<name>A0A6A6TGT8_9PLEO</name>
<dbReference type="Proteomes" id="UP000799324">
    <property type="component" value="Unassembled WGS sequence"/>
</dbReference>
<organism evidence="1 2">
    <name type="scientific">Lophiostoma macrostomum CBS 122681</name>
    <dbReference type="NCBI Taxonomy" id="1314788"/>
    <lineage>
        <taxon>Eukaryota</taxon>
        <taxon>Fungi</taxon>
        <taxon>Dikarya</taxon>
        <taxon>Ascomycota</taxon>
        <taxon>Pezizomycotina</taxon>
        <taxon>Dothideomycetes</taxon>
        <taxon>Pleosporomycetidae</taxon>
        <taxon>Pleosporales</taxon>
        <taxon>Lophiostomataceae</taxon>
        <taxon>Lophiostoma</taxon>
    </lineage>
</organism>
<dbReference type="OrthoDB" id="3690958at2759"/>
<sequence>MSRVFPDPSAIVRVELGSGSGSMWHDRVAWGGMCGLVRMQESLGGRSLLVNADGAAPVVSFQDTTCDEAQKIVINNALTDALSLARSATNETFFGPLIGTAADRIEFLEYFGPRALPHVPDIVDVFAKVLGSNWQIQASCDAENQTLACQTPLLFGGIFSTSTSDPLAPTVVYCKEFLRQPPMDPYIRRRRDDYLDLKDRFQFERYAGNQGAAMLQTLLHHITPPKSLNRTIEDRWLLLHSDNSTAKQWYAYYHVTCAKILARFDDDAQCWSAVNAYNYVAFALTRHILKSEYLASSWPWIPMLGTDDPNYHVGTVAPFQTTNSVRIVAGLLFTDQEYRYIKFTDDADLLSLNDSRKAQLDSAPYLFGDDKYGEGYVLGRTKLRSDLTSAKAVDWINYGAQSLSDCYANFTAGLRPSGSAAFPRNSTLKLAAQYCNETIRPRLAPANYFTGPYLSSFVQAGLFSDMQVAISKSYYVEEGDVHVTFNLTLDWERGEDMALPYQVLDGKTLDDKVQSCIGYFSQVASAVR</sequence>
<dbReference type="InterPro" id="IPR024079">
    <property type="entry name" value="MetalloPept_cat_dom_sf"/>
</dbReference>
<dbReference type="Gene3D" id="3.40.390.10">
    <property type="entry name" value="Collagenase (Catalytic Domain)"/>
    <property type="match status" value="1"/>
</dbReference>
<dbReference type="AlphaFoldDB" id="A0A6A6TGT8"/>
<accession>A0A6A6TGT8</accession>